<evidence type="ECO:0000256" key="1">
    <source>
        <dbReference type="SAM" id="MobiDB-lite"/>
    </source>
</evidence>
<dbReference type="PANTHER" id="PTHR43032:SF4">
    <property type="entry name" value="OXIDOREDUCTASE MOLYBDOPTERIN-BINDING DOMAIN-CONTAINING PROTEIN"/>
    <property type="match status" value="1"/>
</dbReference>
<accession>A0A501WVD7</accession>
<dbReference type="OrthoDB" id="9778777at2"/>
<dbReference type="SUPFAM" id="SSF56524">
    <property type="entry name" value="Oxidoreductase molybdopterin-binding domain"/>
    <property type="match status" value="1"/>
</dbReference>
<dbReference type="EMBL" id="VFRP01000004">
    <property type="protein sequence ID" value="TPE52084.1"/>
    <property type="molecule type" value="Genomic_DNA"/>
</dbReference>
<dbReference type="PANTHER" id="PTHR43032">
    <property type="entry name" value="PROTEIN-METHIONINE-SULFOXIDE REDUCTASE"/>
    <property type="match status" value="1"/>
</dbReference>
<evidence type="ECO:0000313" key="3">
    <source>
        <dbReference type="EMBL" id="TPE52084.1"/>
    </source>
</evidence>
<dbReference type="InterPro" id="IPR000572">
    <property type="entry name" value="OxRdtase_Mopterin-bd_dom"/>
</dbReference>
<protein>
    <submittedName>
        <fullName evidence="3">Sulfite oxidase-like oxidoreductase</fullName>
    </submittedName>
</protein>
<dbReference type="Pfam" id="PF00174">
    <property type="entry name" value="Oxidored_molyb"/>
    <property type="match status" value="1"/>
</dbReference>
<feature type="domain" description="Oxidoreductase molybdopterin-binding" evidence="2">
    <location>
        <begin position="61"/>
        <end position="204"/>
    </location>
</feature>
<evidence type="ECO:0000313" key="4">
    <source>
        <dbReference type="Proteomes" id="UP000319255"/>
    </source>
</evidence>
<dbReference type="Gene3D" id="3.90.420.10">
    <property type="entry name" value="Oxidoreductase, molybdopterin-binding domain"/>
    <property type="match status" value="1"/>
</dbReference>
<dbReference type="RefSeq" id="WP_140453326.1">
    <property type="nucleotide sequence ID" value="NZ_VFRP01000004.1"/>
</dbReference>
<dbReference type="InterPro" id="IPR036374">
    <property type="entry name" value="OxRdtase_Mopterin-bd_sf"/>
</dbReference>
<name>A0A501WVD7_9RHOB</name>
<dbReference type="AlphaFoldDB" id="A0A501WVD7"/>
<evidence type="ECO:0000259" key="2">
    <source>
        <dbReference type="Pfam" id="PF00174"/>
    </source>
</evidence>
<reference evidence="3 4" key="1">
    <citation type="submission" date="2019-06" db="EMBL/GenBank/DDBJ databases">
        <title>A novel bacterium of genus Amaricoccus, isolated from marine sediment.</title>
        <authorList>
            <person name="Huang H."/>
            <person name="Mo K."/>
            <person name="Hu Y."/>
        </authorList>
    </citation>
    <scope>NUCLEOTIDE SEQUENCE [LARGE SCALE GENOMIC DNA]</scope>
    <source>
        <strain evidence="3 4">HB172011</strain>
    </source>
</reference>
<dbReference type="CDD" id="cd02109">
    <property type="entry name" value="arch_bact_SO_family_Moco"/>
    <property type="match status" value="1"/>
</dbReference>
<proteinExistence type="predicted"/>
<gene>
    <name evidence="3" type="ORF">FJM51_06555</name>
</gene>
<keyword evidence="4" id="KW-1185">Reference proteome</keyword>
<dbReference type="Proteomes" id="UP000319255">
    <property type="component" value="Unassembled WGS sequence"/>
</dbReference>
<organism evidence="3 4">
    <name type="scientific">Amaricoccus solimangrovi</name>
    <dbReference type="NCBI Taxonomy" id="2589815"/>
    <lineage>
        <taxon>Bacteria</taxon>
        <taxon>Pseudomonadati</taxon>
        <taxon>Pseudomonadota</taxon>
        <taxon>Alphaproteobacteria</taxon>
        <taxon>Rhodobacterales</taxon>
        <taxon>Paracoccaceae</taxon>
        <taxon>Amaricoccus</taxon>
    </lineage>
</organism>
<sequence length="224" mass="25392">MSDDQTPAETPPETKLTRTKRAWAEQGRFLTGQHGRPEAERLPPGQHLVRDWPVLDLGEQPEVPLTAWRLDIRGMVGNPVTLDWAAFSALPRSETRSDIHCVTTWSRYDNDWGGVLTRDLLDLVQPDGEAGAVMLTSHDGYETNLTLADFAAADAILATHWQGAPLTVEHGGPMRLVLPRLYFWKSAKWLRRIEFRAHDAPGFWERNGYHMRGDPWAEERYAGD</sequence>
<feature type="region of interest" description="Disordered" evidence="1">
    <location>
        <begin position="1"/>
        <end position="22"/>
    </location>
</feature>
<comment type="caution">
    <text evidence="3">The sequence shown here is derived from an EMBL/GenBank/DDBJ whole genome shotgun (WGS) entry which is preliminary data.</text>
</comment>